<dbReference type="Pfam" id="PF13359">
    <property type="entry name" value="DDE_Tnp_4"/>
    <property type="match status" value="1"/>
</dbReference>
<dbReference type="PANTHER" id="PTHR22930">
    <property type="match status" value="1"/>
</dbReference>
<evidence type="ECO:0000256" key="1">
    <source>
        <dbReference type="ARBA" id="ARBA00001968"/>
    </source>
</evidence>
<evidence type="ECO:0000313" key="9">
    <source>
        <dbReference type="EMBL" id="KMQ86994.1"/>
    </source>
</evidence>
<evidence type="ECO:0000256" key="7">
    <source>
        <dbReference type="ARBA" id="ARBA00023242"/>
    </source>
</evidence>
<comment type="similarity">
    <text evidence="3">Belongs to the HARBI1 family.</text>
</comment>
<dbReference type="GO" id="GO:0004518">
    <property type="term" value="F:nuclease activity"/>
    <property type="evidence" value="ECO:0007669"/>
    <property type="project" value="UniProtKB-KW"/>
</dbReference>
<dbReference type="AlphaFoldDB" id="A0A0J7K9P3"/>
<comment type="subcellular location">
    <subcellularLocation>
        <location evidence="2">Nucleus</location>
    </subcellularLocation>
</comment>
<dbReference type="STRING" id="67767.A0A0J7K9P3"/>
<gene>
    <name evidence="9" type="ORF">RF55_13870</name>
</gene>
<organism evidence="9 10">
    <name type="scientific">Lasius niger</name>
    <name type="common">Black garden ant</name>
    <dbReference type="NCBI Taxonomy" id="67767"/>
    <lineage>
        <taxon>Eukaryota</taxon>
        <taxon>Metazoa</taxon>
        <taxon>Ecdysozoa</taxon>
        <taxon>Arthropoda</taxon>
        <taxon>Hexapoda</taxon>
        <taxon>Insecta</taxon>
        <taxon>Pterygota</taxon>
        <taxon>Neoptera</taxon>
        <taxon>Endopterygota</taxon>
        <taxon>Hymenoptera</taxon>
        <taxon>Apocrita</taxon>
        <taxon>Aculeata</taxon>
        <taxon>Formicoidea</taxon>
        <taxon>Formicidae</taxon>
        <taxon>Formicinae</taxon>
        <taxon>Lasius</taxon>
        <taxon>Lasius</taxon>
    </lineage>
</organism>
<dbReference type="EMBL" id="LBMM01011173">
    <property type="protein sequence ID" value="KMQ86994.1"/>
    <property type="molecule type" value="Genomic_DNA"/>
</dbReference>
<keyword evidence="7" id="KW-0539">Nucleus</keyword>
<comment type="cofactor">
    <cofactor evidence="1">
        <name>a divalent metal cation</name>
        <dbReference type="ChEBI" id="CHEBI:60240"/>
    </cofactor>
</comment>
<keyword evidence="5" id="KW-0479">Metal-binding</keyword>
<dbReference type="GO" id="GO:0016787">
    <property type="term" value="F:hydrolase activity"/>
    <property type="evidence" value="ECO:0007669"/>
    <property type="project" value="UniProtKB-KW"/>
</dbReference>
<evidence type="ECO:0000259" key="8">
    <source>
        <dbReference type="Pfam" id="PF13359"/>
    </source>
</evidence>
<dbReference type="GO" id="GO:0046872">
    <property type="term" value="F:metal ion binding"/>
    <property type="evidence" value="ECO:0007669"/>
    <property type="project" value="UniProtKB-KW"/>
</dbReference>
<keyword evidence="4" id="KW-0540">Nuclease</keyword>
<dbReference type="InterPro" id="IPR027806">
    <property type="entry name" value="HARBI1_dom"/>
</dbReference>
<dbReference type="Proteomes" id="UP000036403">
    <property type="component" value="Unassembled WGS sequence"/>
</dbReference>
<proteinExistence type="inferred from homology"/>
<accession>A0A0J7K9P3</accession>
<evidence type="ECO:0000256" key="4">
    <source>
        <dbReference type="ARBA" id="ARBA00022722"/>
    </source>
</evidence>
<reference evidence="9 10" key="1">
    <citation type="submission" date="2015-04" db="EMBL/GenBank/DDBJ databases">
        <title>Lasius niger genome sequencing.</title>
        <authorList>
            <person name="Konorov E.A."/>
            <person name="Nikitin M.A."/>
            <person name="Kirill M.V."/>
            <person name="Chang P."/>
        </authorList>
    </citation>
    <scope>NUCLEOTIDE SEQUENCE [LARGE SCALE GENOMIC DNA]</scope>
    <source>
        <tissue evidence="9">Whole</tissue>
    </source>
</reference>
<comment type="caution">
    <text evidence="9">The sequence shown here is derived from an EMBL/GenBank/DDBJ whole genome shotgun (WGS) entry which is preliminary data.</text>
</comment>
<evidence type="ECO:0000256" key="6">
    <source>
        <dbReference type="ARBA" id="ARBA00022801"/>
    </source>
</evidence>
<evidence type="ECO:0000256" key="5">
    <source>
        <dbReference type="ARBA" id="ARBA00022723"/>
    </source>
</evidence>
<evidence type="ECO:0000256" key="2">
    <source>
        <dbReference type="ARBA" id="ARBA00004123"/>
    </source>
</evidence>
<keyword evidence="10" id="KW-1185">Reference proteome</keyword>
<dbReference type="GO" id="GO:0005634">
    <property type="term" value="C:nucleus"/>
    <property type="evidence" value="ECO:0007669"/>
    <property type="project" value="UniProtKB-SubCell"/>
</dbReference>
<name>A0A0J7K9P3_LASNI</name>
<sequence length="323" mass="36787">MTRMTPAQYDHLCNLVRPFLTKRSLRKPISVNERVAVTLLFLAHGDSARSKAWAFRIGKSTIYKILYETCDAIWQVLHAQYLPKPSQETWEKVIYEFWKKWNFPNCIGALDGKHITIQAPPNSNSLNYNYKGFFSFILMAISDANYKFIWIDVGDYGSNSDGGVWGNSNLGQSLKSGTGDIPPPKLLPGTTTLLPCTLVGDEAFPLKSYVMRPYPRKSLISDSHRIFNYRLSRARRIIENAFGILVSRWRILNENNGIVIPGQWRNEELGSHITRIGQVGSNRAAYTASAQRDTLREYFMTNIGAVDWQFDHALRGYNINIPS</sequence>
<keyword evidence="6" id="KW-0378">Hydrolase</keyword>
<evidence type="ECO:0000256" key="3">
    <source>
        <dbReference type="ARBA" id="ARBA00006958"/>
    </source>
</evidence>
<protein>
    <submittedName>
        <fullName evidence="9">Nuclease harbi1-like protein</fullName>
    </submittedName>
</protein>
<dbReference type="OrthoDB" id="7544121at2759"/>
<dbReference type="PANTHER" id="PTHR22930:SF269">
    <property type="entry name" value="NUCLEASE HARBI1-LIKE PROTEIN"/>
    <property type="match status" value="1"/>
</dbReference>
<dbReference type="InterPro" id="IPR045249">
    <property type="entry name" value="HARBI1-like"/>
</dbReference>
<feature type="domain" description="DDE Tnp4" evidence="8">
    <location>
        <begin position="110"/>
        <end position="254"/>
    </location>
</feature>
<dbReference type="PaxDb" id="67767-A0A0J7K9P3"/>
<evidence type="ECO:0000313" key="10">
    <source>
        <dbReference type="Proteomes" id="UP000036403"/>
    </source>
</evidence>